<feature type="compositionally biased region" description="Basic residues" evidence="1">
    <location>
        <begin position="468"/>
        <end position="477"/>
    </location>
</feature>
<dbReference type="InParanoid" id="E9EDF5"/>
<feature type="compositionally biased region" description="Polar residues" evidence="1">
    <location>
        <begin position="393"/>
        <end position="406"/>
    </location>
</feature>
<reference evidence="2 3" key="1">
    <citation type="journal article" date="2011" name="PLoS Genet.">
        <title>Genome sequencing and comparative transcriptomics of the model entomopathogenic fungi Metarhizium anisopliae and M. acridum.</title>
        <authorList>
            <person name="Gao Q."/>
            <person name="Jin K."/>
            <person name="Ying S.H."/>
            <person name="Zhang Y."/>
            <person name="Xiao G."/>
            <person name="Shang Y."/>
            <person name="Duan Z."/>
            <person name="Hu X."/>
            <person name="Xie X.Q."/>
            <person name="Zhou G."/>
            <person name="Peng G."/>
            <person name="Luo Z."/>
            <person name="Huang W."/>
            <person name="Wang B."/>
            <person name="Fang W."/>
            <person name="Wang S."/>
            <person name="Zhong Y."/>
            <person name="Ma L.J."/>
            <person name="St Leger R.J."/>
            <person name="Zhao G.P."/>
            <person name="Pei Y."/>
            <person name="Feng M.G."/>
            <person name="Xia Y."/>
            <person name="Wang C."/>
        </authorList>
    </citation>
    <scope>NUCLEOTIDE SEQUENCE [LARGE SCALE GENOMIC DNA]</scope>
    <source>
        <strain evidence="2 3">CQMa 102</strain>
    </source>
</reference>
<feature type="compositionally biased region" description="Basic and acidic residues" evidence="1">
    <location>
        <begin position="409"/>
        <end position="432"/>
    </location>
</feature>
<feature type="compositionally biased region" description="Basic residues" evidence="1">
    <location>
        <begin position="545"/>
        <end position="554"/>
    </location>
</feature>
<organism evidence="3">
    <name type="scientific">Metarhizium acridum (strain CQMa 102)</name>
    <dbReference type="NCBI Taxonomy" id="655827"/>
    <lineage>
        <taxon>Eukaryota</taxon>
        <taxon>Fungi</taxon>
        <taxon>Dikarya</taxon>
        <taxon>Ascomycota</taxon>
        <taxon>Pezizomycotina</taxon>
        <taxon>Sordariomycetes</taxon>
        <taxon>Hypocreomycetidae</taxon>
        <taxon>Hypocreales</taxon>
        <taxon>Clavicipitaceae</taxon>
        <taxon>Metarhizium</taxon>
    </lineage>
</organism>
<dbReference type="Proteomes" id="UP000002499">
    <property type="component" value="Unassembled WGS sequence"/>
</dbReference>
<evidence type="ECO:0000313" key="3">
    <source>
        <dbReference type="Proteomes" id="UP000002499"/>
    </source>
</evidence>
<gene>
    <name evidence="2" type="ORF">MAC_07903</name>
</gene>
<dbReference type="OrthoDB" id="4961501at2759"/>
<evidence type="ECO:0000313" key="2">
    <source>
        <dbReference type="EMBL" id="EFY86019.1"/>
    </source>
</evidence>
<name>E9EDF5_METAQ</name>
<dbReference type="EMBL" id="GL698558">
    <property type="protein sequence ID" value="EFY86019.1"/>
    <property type="molecule type" value="Genomic_DNA"/>
</dbReference>
<dbReference type="AlphaFoldDB" id="E9EDF5"/>
<evidence type="ECO:0008006" key="4">
    <source>
        <dbReference type="Google" id="ProtNLM"/>
    </source>
</evidence>
<dbReference type="HOGENOM" id="CLU_022835_1_0_1"/>
<proteinExistence type="predicted"/>
<dbReference type="eggNOG" id="ENOG502SUGA">
    <property type="taxonomic scope" value="Eukaryota"/>
</dbReference>
<accession>E9EDF5</accession>
<evidence type="ECO:0000256" key="1">
    <source>
        <dbReference type="SAM" id="MobiDB-lite"/>
    </source>
</evidence>
<sequence length="554" mass="63605">MAAPKLFALEIAEYGDEELDRYLEENGRDRVHSADDRSRSVDLDEVSARLLQASAQRQSSPKKHTPIEQRARRYGVSIEAFELLFAHQSSSQDPSTPTSSEEPEDPYLQDLRYEREDYDELVKDGGRPWYPIHRLEEISRNPKGHRELLRYWQGAIGGNPDEWIVFGAQVLRWRNFREWQVNVRKHSKGPIAEHTEWARRFLLKRHSYTAPPEFAFEEDPKRQDQLTTWIEYLAYESNFSAKRFEWHRRRARWYDDQWKKLVDSGVLRPHETEEFICSPDPAFQRTSERIQAEKAVESARQAIPLAEQAVSKSSCPSPLVRQRLEAAQSKLDSAVQSLESIRRRNQSISEFLGNTRSYRHAKHNAERHAILLQWVKEQVSLIEVELEQDKVAESNSETRSGESQGTKRVRADEDTEGRGNKRQKHHDEERKVPRTRGQTLKRTEDDVSVGHGAPSKRPKPDSPAVVRQLRRSLRQTVHRSESKVNAPGSSTNIVEPSAVTGPLRRSARIANRQSRSGITTAPPRSARGSHQGPCRTAGPPIKASRAVKGKGRNK</sequence>
<feature type="region of interest" description="Disordered" evidence="1">
    <location>
        <begin position="390"/>
        <end position="554"/>
    </location>
</feature>
<keyword evidence="3" id="KW-1185">Reference proteome</keyword>
<dbReference type="OMA" id="YLDARIH"/>
<protein>
    <recommendedName>
        <fullName evidence="4">Ankyrin 2,3/unc44</fullName>
    </recommendedName>
</protein>